<evidence type="ECO:0000256" key="7">
    <source>
        <dbReference type="ARBA" id="ARBA00023065"/>
    </source>
</evidence>
<evidence type="ECO:0000256" key="4">
    <source>
        <dbReference type="ARBA" id="ARBA00022496"/>
    </source>
</evidence>
<dbReference type="Gene3D" id="2.40.170.20">
    <property type="entry name" value="TonB-dependent receptor, beta-barrel domain"/>
    <property type="match status" value="1"/>
</dbReference>
<dbReference type="AlphaFoldDB" id="A0A7U4J6I5"/>
<feature type="domain" description="TonB-dependent receptor plug" evidence="15">
    <location>
        <begin position="59"/>
        <end position="165"/>
    </location>
</feature>
<evidence type="ECO:0000256" key="13">
    <source>
        <dbReference type="SAM" id="SignalP"/>
    </source>
</evidence>
<dbReference type="InterPro" id="IPR000531">
    <property type="entry name" value="Beta-barrel_TonB"/>
</dbReference>
<name>A0A7U4J6I5_9SPHN</name>
<evidence type="ECO:0000256" key="5">
    <source>
        <dbReference type="ARBA" id="ARBA00022692"/>
    </source>
</evidence>
<evidence type="ECO:0000256" key="6">
    <source>
        <dbReference type="ARBA" id="ARBA00023004"/>
    </source>
</evidence>
<evidence type="ECO:0000256" key="2">
    <source>
        <dbReference type="ARBA" id="ARBA00022448"/>
    </source>
</evidence>
<feature type="chain" id="PRO_5031091861" evidence="13">
    <location>
        <begin position="31"/>
        <end position="765"/>
    </location>
</feature>
<gene>
    <name evidence="16" type="ORF">TS85_04130</name>
</gene>
<keyword evidence="5 11" id="KW-0812">Transmembrane</keyword>
<reference evidence="16 17" key="1">
    <citation type="journal article" date="2015" name="Int. J. Syst. Evol. Microbiol.">
        <title>Sphingomonas hengshuiensis sp. nov., isolated from lake wetland.</title>
        <authorList>
            <person name="Wei S."/>
            <person name="Wang T."/>
            <person name="Liu H."/>
            <person name="Zhang C."/>
            <person name="Guo J."/>
            <person name="Wang Q."/>
            <person name="Liang K."/>
            <person name="Zhang Z."/>
        </authorList>
    </citation>
    <scope>NUCLEOTIDE SEQUENCE [LARGE SCALE GENOMIC DNA]</scope>
    <source>
        <strain evidence="16 17">WHSC-8</strain>
    </source>
</reference>
<evidence type="ECO:0000256" key="1">
    <source>
        <dbReference type="ARBA" id="ARBA00004571"/>
    </source>
</evidence>
<evidence type="ECO:0000259" key="15">
    <source>
        <dbReference type="Pfam" id="PF07715"/>
    </source>
</evidence>
<organism evidence="16 17">
    <name type="scientific">Sphingomonas hengshuiensis</name>
    <dbReference type="NCBI Taxonomy" id="1609977"/>
    <lineage>
        <taxon>Bacteria</taxon>
        <taxon>Pseudomonadati</taxon>
        <taxon>Pseudomonadota</taxon>
        <taxon>Alphaproteobacteria</taxon>
        <taxon>Sphingomonadales</taxon>
        <taxon>Sphingomonadaceae</taxon>
        <taxon>Sphingomonas</taxon>
    </lineage>
</organism>
<keyword evidence="6" id="KW-0408">Iron</keyword>
<protein>
    <submittedName>
        <fullName evidence="16">TonB-dependent receptor</fullName>
    </submittedName>
</protein>
<dbReference type="Proteomes" id="UP000032300">
    <property type="component" value="Chromosome"/>
</dbReference>
<keyword evidence="16" id="KW-0675">Receptor</keyword>
<keyword evidence="3 11" id="KW-1134">Transmembrane beta strand</keyword>
<evidence type="ECO:0000256" key="10">
    <source>
        <dbReference type="ARBA" id="ARBA00023237"/>
    </source>
</evidence>
<accession>A0A7U4J6I5</accession>
<dbReference type="InterPro" id="IPR039426">
    <property type="entry name" value="TonB-dep_rcpt-like"/>
</dbReference>
<reference evidence="16 17" key="2">
    <citation type="submission" date="2015-02" db="EMBL/GenBank/DDBJ databases">
        <title>The complete genome of Sphingomonas hengshuiensis sp. WHSC-8 isolated from soil of Hengshui Lake.</title>
        <authorList>
            <person name="Wei S."/>
            <person name="Guo J."/>
            <person name="Su C."/>
            <person name="Wu R."/>
            <person name="Zhang Z."/>
            <person name="Liang K."/>
            <person name="Li H."/>
            <person name="Wang T."/>
            <person name="Liu H."/>
            <person name="Zhang C."/>
            <person name="Li Z."/>
            <person name="Wang Q."/>
            <person name="Meng J."/>
        </authorList>
    </citation>
    <scope>NUCLEOTIDE SEQUENCE [LARGE SCALE GENOMIC DNA]</scope>
    <source>
        <strain evidence="16 17">WHSC-8</strain>
    </source>
</reference>
<evidence type="ECO:0000259" key="14">
    <source>
        <dbReference type="Pfam" id="PF00593"/>
    </source>
</evidence>
<keyword evidence="17" id="KW-1185">Reference proteome</keyword>
<dbReference type="OrthoDB" id="9760333at2"/>
<dbReference type="EMBL" id="CP010836">
    <property type="protein sequence ID" value="AJP71178.1"/>
    <property type="molecule type" value="Genomic_DNA"/>
</dbReference>
<dbReference type="GO" id="GO:0006826">
    <property type="term" value="P:iron ion transport"/>
    <property type="evidence" value="ECO:0007669"/>
    <property type="project" value="UniProtKB-KW"/>
</dbReference>
<dbReference type="Pfam" id="PF00593">
    <property type="entry name" value="TonB_dep_Rec_b-barrel"/>
    <property type="match status" value="1"/>
</dbReference>
<sequence length="765" mass="82303">MPRFESLSPLRAVAVLLLTGAAALPLSAHAQVAEEPVATTTENGLEEIVVTAQRRRERAQEVPLSIQSVSGDAITQSGYTDFTDIQYLVPGVQYDPTQGAAFQIRGVGSTSFDFSNAKSVSVVVDDVVMDGQRANGLIGMVDLARADVLKGPQGTLFGKNATSGVIAVSTNRPVLGATTLRASGSYGEHNERILNATVNVPLGTIAALRVSGFDQAQDGFGRNVTLDRLVGSTHEYGGRARLLIEPSDSLSMLVSADYAHHWDSSVRTPVSGQPAAVTTMLNQLGVYPGPESADTADGSFGQIVTEEWGASFNLTARLGDHELKSITALRFTGYDNSTPVNLLPLDRYAYIPFNQGELDTDKVSQEFHLASATGGFVEYVVGAFYNRLHARQTQLQWATLGAPLYGAGGTPIATLYALTGAIGVNANASLFDSVNETAAAFGQAKFNVTPRLSLTLGGRYTHDWNSQRLTFITIDPVPVAGYQPNFVGTSAAPAFPYGKVTGGNFSYRVSPEWRISDTAMVYFTYSTGYKPAGVAFVGNKYNPYRAETVEALEFGIKSEWLDRRLRVNLNAFRSDFTDFQTTILTTIPDGAGGQLQTTAIGNAGGLRSQGVEGEVAVAPVRGVSLTGNFTYTDGVFTDYVYNKTTDYTGTRLTNSPDWSASVAADISHDFASGFGARVHADYAWRADYWTVVGQPAYSRVPSYGIANARLTFTLPRQDLEFGVYARNLFDTYYSTGWQVYGAMGLLHYTSPSARRTAGGFVNVRF</sequence>
<dbReference type="GO" id="GO:0009279">
    <property type="term" value="C:cell outer membrane"/>
    <property type="evidence" value="ECO:0007669"/>
    <property type="project" value="UniProtKB-SubCell"/>
</dbReference>
<dbReference type="RefSeq" id="WP_044330587.1">
    <property type="nucleotide sequence ID" value="NZ_CP010836.1"/>
</dbReference>
<comment type="similarity">
    <text evidence="11 12">Belongs to the TonB-dependent receptor family.</text>
</comment>
<feature type="domain" description="TonB-dependent receptor-like beta-barrel" evidence="14">
    <location>
        <begin position="284"/>
        <end position="728"/>
    </location>
</feature>
<evidence type="ECO:0000256" key="8">
    <source>
        <dbReference type="ARBA" id="ARBA00023077"/>
    </source>
</evidence>
<evidence type="ECO:0000256" key="3">
    <source>
        <dbReference type="ARBA" id="ARBA00022452"/>
    </source>
</evidence>
<dbReference type="KEGG" id="sphi:TS85_04130"/>
<keyword evidence="2 11" id="KW-0813">Transport</keyword>
<dbReference type="PANTHER" id="PTHR32552">
    <property type="entry name" value="FERRICHROME IRON RECEPTOR-RELATED"/>
    <property type="match status" value="1"/>
</dbReference>
<keyword evidence="8 12" id="KW-0798">TonB box</keyword>
<keyword evidence="4" id="KW-0410">Iron transport</keyword>
<dbReference type="Pfam" id="PF07715">
    <property type="entry name" value="Plug"/>
    <property type="match status" value="1"/>
</dbReference>
<dbReference type="SUPFAM" id="SSF56935">
    <property type="entry name" value="Porins"/>
    <property type="match status" value="1"/>
</dbReference>
<evidence type="ECO:0000256" key="12">
    <source>
        <dbReference type="RuleBase" id="RU003357"/>
    </source>
</evidence>
<proteinExistence type="inferred from homology"/>
<dbReference type="PROSITE" id="PS52016">
    <property type="entry name" value="TONB_DEPENDENT_REC_3"/>
    <property type="match status" value="1"/>
</dbReference>
<feature type="signal peptide" evidence="13">
    <location>
        <begin position="1"/>
        <end position="30"/>
    </location>
</feature>
<evidence type="ECO:0000256" key="9">
    <source>
        <dbReference type="ARBA" id="ARBA00023136"/>
    </source>
</evidence>
<evidence type="ECO:0000313" key="16">
    <source>
        <dbReference type="EMBL" id="AJP71178.1"/>
    </source>
</evidence>
<keyword evidence="7" id="KW-0406">Ion transport</keyword>
<comment type="subcellular location">
    <subcellularLocation>
        <location evidence="1 11">Cell outer membrane</location>
        <topology evidence="1 11">Multi-pass membrane protein</topology>
    </subcellularLocation>
</comment>
<evidence type="ECO:0000313" key="17">
    <source>
        <dbReference type="Proteomes" id="UP000032300"/>
    </source>
</evidence>
<keyword evidence="10 11" id="KW-0998">Cell outer membrane</keyword>
<dbReference type="InterPro" id="IPR036942">
    <property type="entry name" value="Beta-barrel_TonB_sf"/>
</dbReference>
<dbReference type="InterPro" id="IPR012910">
    <property type="entry name" value="Plug_dom"/>
</dbReference>
<keyword evidence="9 11" id="KW-0472">Membrane</keyword>
<dbReference type="PANTHER" id="PTHR32552:SF81">
    <property type="entry name" value="TONB-DEPENDENT OUTER MEMBRANE RECEPTOR"/>
    <property type="match status" value="1"/>
</dbReference>
<evidence type="ECO:0000256" key="11">
    <source>
        <dbReference type="PROSITE-ProRule" id="PRU01360"/>
    </source>
</evidence>
<keyword evidence="13" id="KW-0732">Signal</keyword>